<evidence type="ECO:0000313" key="3">
    <source>
        <dbReference type="EMBL" id="CAB4183074.1"/>
    </source>
</evidence>
<accession>A0A6J5RT05</accession>
<evidence type="ECO:0000313" key="2">
    <source>
        <dbReference type="EMBL" id="CAB4171301.1"/>
    </source>
</evidence>
<gene>
    <name evidence="3" type="ORF">UFOVP1094_39</name>
    <name evidence="4" type="ORF">UFOVP1342_39</name>
    <name evidence="5" type="ORF">UFOVP1450_19</name>
    <name evidence="6" type="ORF">UFOVP1539_27</name>
    <name evidence="1" type="ORF">UFOVP297_15</name>
    <name evidence="2" type="ORF">UFOVP917_37</name>
</gene>
<sequence length="184" mass="20783">MIKLTITTKGGTTVSLDIPDSEEVIFEQAVERAVEQVQVSEPVREEVVASTSVDEVLAQAEEQQQEPEPVPEDEPNPFDYYATIDTSLDSFQFPCADKSMYCPPMPLVRDFILAFGEEHVRREFLKARSWLLANPEKRKTQRGMSRYLNAWLCRQAGMERAPIKSIAPKTDSLLSNGNTKSDGW</sequence>
<evidence type="ECO:0000313" key="1">
    <source>
        <dbReference type="EMBL" id="CAB4136086.1"/>
    </source>
</evidence>
<dbReference type="EMBL" id="LR797400">
    <property type="protein sequence ID" value="CAB4213433.1"/>
    <property type="molecule type" value="Genomic_DNA"/>
</dbReference>
<protein>
    <submittedName>
        <fullName evidence="4">Uncharacterized protein</fullName>
    </submittedName>
</protein>
<dbReference type="EMBL" id="LR797034">
    <property type="protein sequence ID" value="CAB4183074.1"/>
    <property type="molecule type" value="Genomic_DNA"/>
</dbReference>
<evidence type="ECO:0000313" key="5">
    <source>
        <dbReference type="EMBL" id="CAB4213433.1"/>
    </source>
</evidence>
<evidence type="ECO:0000313" key="4">
    <source>
        <dbReference type="EMBL" id="CAB4200467.1"/>
    </source>
</evidence>
<dbReference type="EMBL" id="LR796863">
    <property type="protein sequence ID" value="CAB4171301.1"/>
    <property type="molecule type" value="Genomic_DNA"/>
</dbReference>
<dbReference type="EMBL" id="LR796310">
    <property type="protein sequence ID" value="CAB4136086.1"/>
    <property type="molecule type" value="Genomic_DNA"/>
</dbReference>
<dbReference type="EMBL" id="LR797297">
    <property type="protein sequence ID" value="CAB4200467.1"/>
    <property type="molecule type" value="Genomic_DNA"/>
</dbReference>
<dbReference type="EMBL" id="LR798381">
    <property type="protein sequence ID" value="CAB5227976.1"/>
    <property type="molecule type" value="Genomic_DNA"/>
</dbReference>
<proteinExistence type="predicted"/>
<evidence type="ECO:0000313" key="6">
    <source>
        <dbReference type="EMBL" id="CAB5227976.1"/>
    </source>
</evidence>
<organism evidence="4">
    <name type="scientific">uncultured Caudovirales phage</name>
    <dbReference type="NCBI Taxonomy" id="2100421"/>
    <lineage>
        <taxon>Viruses</taxon>
        <taxon>Duplodnaviria</taxon>
        <taxon>Heunggongvirae</taxon>
        <taxon>Uroviricota</taxon>
        <taxon>Caudoviricetes</taxon>
        <taxon>Peduoviridae</taxon>
        <taxon>Maltschvirus</taxon>
        <taxon>Maltschvirus maltsch</taxon>
    </lineage>
</organism>
<reference evidence="4" key="1">
    <citation type="submission" date="2020-05" db="EMBL/GenBank/DDBJ databases">
        <authorList>
            <person name="Chiriac C."/>
            <person name="Salcher M."/>
            <person name="Ghai R."/>
            <person name="Kavagutti S V."/>
        </authorList>
    </citation>
    <scope>NUCLEOTIDE SEQUENCE</scope>
</reference>
<name>A0A6J5RT05_9CAUD</name>